<evidence type="ECO:0000313" key="4">
    <source>
        <dbReference type="Proteomes" id="UP000053831"/>
    </source>
</evidence>
<dbReference type="InterPro" id="IPR038843">
    <property type="entry name" value="Sed1/Spi1"/>
</dbReference>
<evidence type="ECO:0000256" key="2">
    <source>
        <dbReference type="SAM" id="SignalP"/>
    </source>
</evidence>
<gene>
    <name evidence="3" type="ORF">ESCO_006212</name>
</gene>
<proteinExistence type="predicted"/>
<keyword evidence="2" id="KW-0732">Signal</keyword>
<organism evidence="3 4">
    <name type="scientific">Escovopsis weberi</name>
    <dbReference type="NCBI Taxonomy" id="150374"/>
    <lineage>
        <taxon>Eukaryota</taxon>
        <taxon>Fungi</taxon>
        <taxon>Dikarya</taxon>
        <taxon>Ascomycota</taxon>
        <taxon>Pezizomycotina</taxon>
        <taxon>Sordariomycetes</taxon>
        <taxon>Hypocreomycetidae</taxon>
        <taxon>Hypocreales</taxon>
        <taxon>Hypocreaceae</taxon>
        <taxon>Escovopsis</taxon>
    </lineage>
</organism>
<comment type="caution">
    <text evidence="3">The sequence shown here is derived from an EMBL/GenBank/DDBJ whole genome shotgun (WGS) entry which is preliminary data.</text>
</comment>
<dbReference type="EMBL" id="LGSR01000018">
    <property type="protein sequence ID" value="KOS20077.1"/>
    <property type="molecule type" value="Genomic_DNA"/>
</dbReference>
<dbReference type="GO" id="GO:0031505">
    <property type="term" value="P:fungal-type cell wall organization"/>
    <property type="evidence" value="ECO:0007669"/>
    <property type="project" value="InterPro"/>
</dbReference>
<dbReference type="PANTHER" id="PTHR35523">
    <property type="entry name" value="CELL WALL PROTEIN SED1"/>
    <property type="match status" value="1"/>
</dbReference>
<reference evidence="3 4" key="1">
    <citation type="submission" date="2015-07" db="EMBL/GenBank/DDBJ databases">
        <title>The genome of the fungus Escovopsis weberi, a specialized disease agent of ant agriculture.</title>
        <authorList>
            <person name="de Man T.J."/>
            <person name="Stajich J.E."/>
            <person name="Kubicek C.P."/>
            <person name="Chenthamara K."/>
            <person name="Atanasova L."/>
            <person name="Druzhinina I.S."/>
            <person name="Birnbaum S."/>
            <person name="Barribeau S.M."/>
            <person name="Teiling C."/>
            <person name="Suen G."/>
            <person name="Currie C."/>
            <person name="Gerardo N.M."/>
        </authorList>
    </citation>
    <scope>NUCLEOTIDE SEQUENCE [LARGE SCALE GENOMIC DNA]</scope>
</reference>
<feature type="signal peptide" evidence="2">
    <location>
        <begin position="1"/>
        <end position="17"/>
    </location>
</feature>
<feature type="chain" id="PRO_5005819002" evidence="2">
    <location>
        <begin position="18"/>
        <end position="198"/>
    </location>
</feature>
<feature type="compositionally biased region" description="Low complexity" evidence="1">
    <location>
        <begin position="116"/>
        <end position="148"/>
    </location>
</feature>
<dbReference type="STRING" id="150374.A0A0M8MZJ1"/>
<protein>
    <submittedName>
        <fullName evidence="3">Clock-controlled protein 6</fullName>
    </submittedName>
</protein>
<name>A0A0M8MZJ1_ESCWE</name>
<dbReference type="Proteomes" id="UP000053831">
    <property type="component" value="Unassembled WGS sequence"/>
</dbReference>
<dbReference type="GO" id="GO:0009277">
    <property type="term" value="C:fungal-type cell wall"/>
    <property type="evidence" value="ECO:0007669"/>
    <property type="project" value="TreeGrafter"/>
</dbReference>
<dbReference type="GO" id="GO:0005199">
    <property type="term" value="F:structural constituent of cell wall"/>
    <property type="evidence" value="ECO:0007669"/>
    <property type="project" value="InterPro"/>
</dbReference>
<dbReference type="PANTHER" id="PTHR35523:SF1">
    <property type="entry name" value="CELL WALL PROTEIN SED1"/>
    <property type="match status" value="1"/>
</dbReference>
<dbReference type="OrthoDB" id="4094614at2759"/>
<keyword evidence="4" id="KW-1185">Reference proteome</keyword>
<evidence type="ECO:0000313" key="3">
    <source>
        <dbReference type="EMBL" id="KOS20077.1"/>
    </source>
</evidence>
<evidence type="ECO:0000256" key="1">
    <source>
        <dbReference type="SAM" id="MobiDB-lite"/>
    </source>
</evidence>
<sequence length="198" mass="19313">MKFSAAAVLAVAAGAQAHRYNGNVTIVTEVVDTYVTYCPEATQITHNSKTYIVTEITHNSKTYIVTEPTTLTITDCPCTQTRTVPVTSAPVAPTGSSRPGGVASFTNSTIVPAPTGAAPGSPVGNPGNPDGNPGNPAGNPGNPGSPVGAGTGAPSNVGPVPTAPNTIPSTVPTAGAGKAAVLSGAGLAGLVGLAAFLL</sequence>
<accession>A0A0M8MZJ1</accession>
<feature type="region of interest" description="Disordered" evidence="1">
    <location>
        <begin position="87"/>
        <end position="169"/>
    </location>
</feature>
<dbReference type="AlphaFoldDB" id="A0A0M8MZJ1"/>